<evidence type="ECO:0000256" key="1">
    <source>
        <dbReference type="SAM" id="MobiDB-lite"/>
    </source>
</evidence>
<evidence type="ECO:0000313" key="3">
    <source>
        <dbReference type="Proteomes" id="UP001303647"/>
    </source>
</evidence>
<dbReference type="AlphaFoldDB" id="A0AAN7HPL3"/>
<reference evidence="2" key="2">
    <citation type="submission" date="2023-05" db="EMBL/GenBank/DDBJ databases">
        <authorList>
            <consortium name="Lawrence Berkeley National Laboratory"/>
            <person name="Steindorff A."/>
            <person name="Hensen N."/>
            <person name="Bonometti L."/>
            <person name="Westerberg I."/>
            <person name="Brannstrom I.O."/>
            <person name="Guillou S."/>
            <person name="Cros-Aarteil S."/>
            <person name="Calhoun S."/>
            <person name="Haridas S."/>
            <person name="Kuo A."/>
            <person name="Mondo S."/>
            <person name="Pangilinan J."/>
            <person name="Riley R."/>
            <person name="Labutti K."/>
            <person name="Andreopoulos B."/>
            <person name="Lipzen A."/>
            <person name="Chen C."/>
            <person name="Yanf M."/>
            <person name="Daum C."/>
            <person name="Ng V."/>
            <person name="Clum A."/>
            <person name="Ohm R."/>
            <person name="Martin F."/>
            <person name="Silar P."/>
            <person name="Natvig D."/>
            <person name="Lalanne C."/>
            <person name="Gautier V."/>
            <person name="Ament-Velasquez S.L."/>
            <person name="Kruys A."/>
            <person name="Hutchinson M.I."/>
            <person name="Powell A.J."/>
            <person name="Barry K."/>
            <person name="Miller A.N."/>
            <person name="Grigoriev I.V."/>
            <person name="Debuchy R."/>
            <person name="Gladieux P."/>
            <person name="Thoren M.H."/>
            <person name="Johannesson H."/>
        </authorList>
    </citation>
    <scope>NUCLEOTIDE SEQUENCE</scope>
    <source>
        <strain evidence="2">CBS 359.72</strain>
    </source>
</reference>
<reference evidence="2" key="1">
    <citation type="journal article" date="2023" name="Mol. Phylogenet. Evol.">
        <title>Genome-scale phylogeny and comparative genomics of the fungal order Sordariales.</title>
        <authorList>
            <person name="Hensen N."/>
            <person name="Bonometti L."/>
            <person name="Westerberg I."/>
            <person name="Brannstrom I.O."/>
            <person name="Guillou S."/>
            <person name="Cros-Aarteil S."/>
            <person name="Calhoun S."/>
            <person name="Haridas S."/>
            <person name="Kuo A."/>
            <person name="Mondo S."/>
            <person name="Pangilinan J."/>
            <person name="Riley R."/>
            <person name="LaButti K."/>
            <person name="Andreopoulos B."/>
            <person name="Lipzen A."/>
            <person name="Chen C."/>
            <person name="Yan M."/>
            <person name="Daum C."/>
            <person name="Ng V."/>
            <person name="Clum A."/>
            <person name="Steindorff A."/>
            <person name="Ohm R.A."/>
            <person name="Martin F."/>
            <person name="Silar P."/>
            <person name="Natvig D.O."/>
            <person name="Lalanne C."/>
            <person name="Gautier V."/>
            <person name="Ament-Velasquez S.L."/>
            <person name="Kruys A."/>
            <person name="Hutchinson M.I."/>
            <person name="Powell A.J."/>
            <person name="Barry K."/>
            <person name="Miller A.N."/>
            <person name="Grigoriev I.V."/>
            <person name="Debuchy R."/>
            <person name="Gladieux P."/>
            <person name="Hiltunen Thoren M."/>
            <person name="Johannesson H."/>
        </authorList>
    </citation>
    <scope>NUCLEOTIDE SEQUENCE</scope>
    <source>
        <strain evidence="2">CBS 359.72</strain>
    </source>
</reference>
<name>A0AAN7HPL3_9PEZI</name>
<dbReference type="Proteomes" id="UP001303647">
    <property type="component" value="Unassembled WGS sequence"/>
</dbReference>
<keyword evidence="3" id="KW-1185">Reference proteome</keyword>
<accession>A0AAN7HPL3</accession>
<dbReference type="EMBL" id="MU857642">
    <property type="protein sequence ID" value="KAK4248120.1"/>
    <property type="molecule type" value="Genomic_DNA"/>
</dbReference>
<proteinExistence type="predicted"/>
<feature type="compositionally biased region" description="Basic and acidic residues" evidence="1">
    <location>
        <begin position="1"/>
        <end position="23"/>
    </location>
</feature>
<feature type="region of interest" description="Disordered" evidence="1">
    <location>
        <begin position="1"/>
        <end position="50"/>
    </location>
</feature>
<protein>
    <submittedName>
        <fullName evidence="2">Uncharacterized protein</fullName>
    </submittedName>
</protein>
<organism evidence="2 3">
    <name type="scientific">Corynascus novoguineensis</name>
    <dbReference type="NCBI Taxonomy" id="1126955"/>
    <lineage>
        <taxon>Eukaryota</taxon>
        <taxon>Fungi</taxon>
        <taxon>Dikarya</taxon>
        <taxon>Ascomycota</taxon>
        <taxon>Pezizomycotina</taxon>
        <taxon>Sordariomycetes</taxon>
        <taxon>Sordariomycetidae</taxon>
        <taxon>Sordariales</taxon>
        <taxon>Chaetomiaceae</taxon>
        <taxon>Corynascus</taxon>
    </lineage>
</organism>
<comment type="caution">
    <text evidence="2">The sequence shown here is derived from an EMBL/GenBank/DDBJ whole genome shotgun (WGS) entry which is preliminary data.</text>
</comment>
<gene>
    <name evidence="2" type="ORF">C7999DRAFT_31434</name>
</gene>
<sequence length="96" mass="10184">MANRDRRAVPTHLVEHDDDDHSGQRGCIKGSNFARHHGSPSPSTQLRLPVDPRSAPTLVALKQHAQSLCVLIHAVNPTLESAEVAGGDPKGEPGIG</sequence>
<evidence type="ECO:0000313" key="2">
    <source>
        <dbReference type="EMBL" id="KAK4248120.1"/>
    </source>
</evidence>